<proteinExistence type="predicted"/>
<dbReference type="WBParaSite" id="SVE_0278600.1">
    <property type="protein sequence ID" value="SVE_0278600.1"/>
    <property type="gene ID" value="SVE_0278600"/>
</dbReference>
<accession>A0A0K0F1W0</accession>
<reference evidence="1" key="1">
    <citation type="submission" date="2014-07" db="EMBL/GenBank/DDBJ databases">
        <authorList>
            <person name="Martin A.A"/>
            <person name="De Silva N."/>
        </authorList>
    </citation>
    <scope>NUCLEOTIDE SEQUENCE</scope>
</reference>
<evidence type="ECO:0000313" key="1">
    <source>
        <dbReference type="Proteomes" id="UP000035680"/>
    </source>
</evidence>
<sequence length="89" mass="9999">MAVILPEGDCQVKEKTQRLRISKSVLQFVTLNIQGFKNEIPELTKATLGFNNHAIKVLTESRNSKDSLISDNDYLYLLGTAYKHCDDVG</sequence>
<keyword evidence="1" id="KW-1185">Reference proteome</keyword>
<protein>
    <submittedName>
        <fullName evidence="2">Doublecortin domain-containing protein</fullName>
    </submittedName>
</protein>
<name>A0A0K0F1W0_STRVS</name>
<organism evidence="1 2">
    <name type="scientific">Strongyloides venezuelensis</name>
    <name type="common">Threadworm</name>
    <dbReference type="NCBI Taxonomy" id="75913"/>
    <lineage>
        <taxon>Eukaryota</taxon>
        <taxon>Metazoa</taxon>
        <taxon>Ecdysozoa</taxon>
        <taxon>Nematoda</taxon>
        <taxon>Chromadorea</taxon>
        <taxon>Rhabditida</taxon>
        <taxon>Tylenchina</taxon>
        <taxon>Panagrolaimomorpha</taxon>
        <taxon>Strongyloidoidea</taxon>
        <taxon>Strongyloididae</taxon>
        <taxon>Strongyloides</taxon>
    </lineage>
</organism>
<reference evidence="2" key="2">
    <citation type="submission" date="2015-08" db="UniProtKB">
        <authorList>
            <consortium name="WormBaseParasite"/>
        </authorList>
    </citation>
    <scope>IDENTIFICATION</scope>
</reference>
<evidence type="ECO:0000313" key="2">
    <source>
        <dbReference type="WBParaSite" id="SVE_0278600.1"/>
    </source>
</evidence>
<dbReference type="AlphaFoldDB" id="A0A0K0F1W0"/>
<dbReference type="Proteomes" id="UP000035680">
    <property type="component" value="Unassembled WGS sequence"/>
</dbReference>
<dbReference type="STRING" id="75913.A0A0K0F1W0"/>